<dbReference type="InterPro" id="IPR001356">
    <property type="entry name" value="HD"/>
</dbReference>
<evidence type="ECO:0000256" key="5">
    <source>
        <dbReference type="ARBA" id="ARBA00023242"/>
    </source>
</evidence>
<feature type="domain" description="Homeobox" evidence="9">
    <location>
        <begin position="356"/>
        <end position="406"/>
    </location>
</feature>
<dbReference type="Gene3D" id="1.10.10.60">
    <property type="entry name" value="Homeodomain-like"/>
    <property type="match status" value="2"/>
</dbReference>
<dbReference type="GeneID" id="127379315"/>
<dbReference type="InterPro" id="IPR009057">
    <property type="entry name" value="Homeodomain-like_sf"/>
</dbReference>
<dbReference type="RefSeq" id="XP_051284725.1">
    <property type="nucleotide sequence ID" value="XM_051428765.1"/>
</dbReference>
<reference evidence="10" key="1">
    <citation type="submission" date="2025-08" db="UniProtKB">
        <authorList>
            <consortium name="Ensembl"/>
        </authorList>
    </citation>
    <scope>IDENTIFICATION</scope>
</reference>
<sequence length="462" mass="52875">MRQTADGLRQKTNATPGGTLSEMNIDPEALSLNQNSILCLPLVSDSKRLIWVHSNEVNLQLDGAGELDKAFDRFPYLTQKQTDALAQRCSLHPDHVKVWFMVQRLRYGISWDYKDINKVRRTLKSSQRKEALQRDRGDVREQQSASKGRMMEKNVRANERWERKMKQEQPTKKEKDRKVEELEEDKRNTQKKRKRVKVGDKKRKKRAGQVEITGDEVEREPTKIQFPQSETTLLTGKKKKAKASKRLLSVQEWPAHKSFVVPDEGLDVRSPLTPLSLTPAFGLPPLTDNQMPSIHMTPLKSGFEGKTEMEAKLDGELWAESVNHSGTVTDVGLLKELIEETNSPASADGTRPRTKTQSQLDMMRLAFLHCQYPDSDDYNLLVNLIGVPRYELVQWFGDMRYYLKKVKPGWMNREQHSQALANIKYRQCLSTLVKAQPSEGGRKATCKVKPDRSESCGEDESV</sequence>
<dbReference type="RefSeq" id="XP_051284721.1">
    <property type="nucleotide sequence ID" value="XM_051428761.1"/>
</dbReference>
<dbReference type="PANTHER" id="PTHR15467">
    <property type="entry name" value="ZINC-FINGERS AND HOMEOBOXES RELATED"/>
    <property type="match status" value="1"/>
</dbReference>
<comment type="function">
    <text evidence="1">Sequence-specific transcription factor which is part of a developmental regulatory system that provides cells with specific positional identities on the anterior-posterior axis.</text>
</comment>
<keyword evidence="3 6" id="KW-0238">DNA-binding</keyword>
<reference evidence="10" key="2">
    <citation type="submission" date="2025-09" db="UniProtKB">
        <authorList>
            <consortium name="Ensembl"/>
        </authorList>
    </citation>
    <scope>IDENTIFICATION</scope>
</reference>
<evidence type="ECO:0000256" key="3">
    <source>
        <dbReference type="ARBA" id="ARBA00023125"/>
    </source>
</evidence>
<feature type="compositionally biased region" description="Basic and acidic residues" evidence="8">
    <location>
        <begin position="127"/>
        <end position="141"/>
    </location>
</feature>
<gene>
    <name evidence="10" type="primary">homezb</name>
</gene>
<dbReference type="RefSeq" id="XP_051284727.1">
    <property type="nucleotide sequence ID" value="XM_051428767.1"/>
</dbReference>
<evidence type="ECO:0000256" key="1">
    <source>
        <dbReference type="ARBA" id="ARBA00003263"/>
    </source>
</evidence>
<keyword evidence="11" id="KW-1185">Reference proteome</keyword>
<evidence type="ECO:0000313" key="11">
    <source>
        <dbReference type="Proteomes" id="UP000694389"/>
    </source>
</evidence>
<feature type="region of interest" description="Disordered" evidence="8">
    <location>
        <begin position="1"/>
        <end position="20"/>
    </location>
</feature>
<feature type="domain" description="Homeobox" evidence="9">
    <location>
        <begin position="66"/>
        <end position="110"/>
    </location>
</feature>
<dbReference type="RefSeq" id="XP_051284724.1">
    <property type="nucleotide sequence ID" value="XM_051428764.1"/>
</dbReference>
<evidence type="ECO:0000256" key="2">
    <source>
        <dbReference type="ARBA" id="ARBA00004123"/>
    </source>
</evidence>
<dbReference type="GO" id="GO:0003677">
    <property type="term" value="F:DNA binding"/>
    <property type="evidence" value="ECO:0007669"/>
    <property type="project" value="UniProtKB-UniRule"/>
</dbReference>
<dbReference type="RefSeq" id="XP_051284723.1">
    <property type="nucleotide sequence ID" value="XM_051428763.1"/>
</dbReference>
<keyword evidence="5 6" id="KW-0539">Nucleus</keyword>
<feature type="compositionally biased region" description="Basic and acidic residues" evidence="8">
    <location>
        <begin position="149"/>
        <end position="188"/>
    </location>
</feature>
<dbReference type="SMART" id="SM00389">
    <property type="entry name" value="HOX"/>
    <property type="match status" value="2"/>
</dbReference>
<evidence type="ECO:0000313" key="10">
    <source>
        <dbReference type="Ensembl" id="ENSDLAP00005068395.1"/>
    </source>
</evidence>
<dbReference type="PROSITE" id="PS50071">
    <property type="entry name" value="HOMEOBOX_2"/>
    <property type="match status" value="2"/>
</dbReference>
<dbReference type="GO" id="GO:0000981">
    <property type="term" value="F:DNA-binding transcription factor activity, RNA polymerase II-specific"/>
    <property type="evidence" value="ECO:0007669"/>
    <property type="project" value="TreeGrafter"/>
</dbReference>
<evidence type="ECO:0000256" key="6">
    <source>
        <dbReference type="PROSITE-ProRule" id="PRU00108"/>
    </source>
</evidence>
<dbReference type="GO" id="GO:0005634">
    <property type="term" value="C:nucleus"/>
    <property type="evidence" value="ECO:0007669"/>
    <property type="project" value="UniProtKB-SubCell"/>
</dbReference>
<comment type="subcellular location">
    <subcellularLocation>
        <location evidence="2 6 7">Nucleus</location>
    </subcellularLocation>
</comment>
<protein>
    <recommendedName>
        <fullName evidence="9">Homeobox domain-containing protein</fullName>
    </recommendedName>
</protein>
<proteinExistence type="predicted"/>
<dbReference type="CDD" id="cd00086">
    <property type="entry name" value="homeodomain"/>
    <property type="match status" value="2"/>
</dbReference>
<feature type="DNA-binding region" description="Homeobox" evidence="6">
    <location>
        <begin position="358"/>
        <end position="407"/>
    </location>
</feature>
<dbReference type="GeneTree" id="ENSGT00940000176132"/>
<feature type="compositionally biased region" description="Polar residues" evidence="8">
    <location>
        <begin position="10"/>
        <end position="20"/>
    </location>
</feature>
<dbReference type="SUPFAM" id="SSF46689">
    <property type="entry name" value="Homeodomain-like"/>
    <property type="match status" value="2"/>
</dbReference>
<dbReference type="Proteomes" id="UP000694389">
    <property type="component" value="Unassembled WGS sequence"/>
</dbReference>
<feature type="compositionally biased region" description="Basic residues" evidence="8">
    <location>
        <begin position="189"/>
        <end position="207"/>
    </location>
</feature>
<name>A0A8P4FYW1_DICLA</name>
<feature type="DNA-binding region" description="Homeobox" evidence="6">
    <location>
        <begin position="68"/>
        <end position="111"/>
    </location>
</feature>
<dbReference type="OMA" id="ISWDYED"/>
<dbReference type="PANTHER" id="PTHR15467:SF10">
    <property type="entry name" value="HOMEOBOX AND LEUCINE ZIPPER ENCODING B-RELATED"/>
    <property type="match status" value="1"/>
</dbReference>
<evidence type="ECO:0000256" key="7">
    <source>
        <dbReference type="RuleBase" id="RU000682"/>
    </source>
</evidence>
<dbReference type="CTD" id="566226"/>
<evidence type="ECO:0000259" key="9">
    <source>
        <dbReference type="PROSITE" id="PS50071"/>
    </source>
</evidence>
<dbReference type="Ensembl" id="ENSDLAT00005074712.1">
    <property type="protein sequence ID" value="ENSDLAP00005068395.1"/>
    <property type="gene ID" value="ENSDLAG00005032593.1"/>
</dbReference>
<evidence type="ECO:0000256" key="8">
    <source>
        <dbReference type="SAM" id="MobiDB-lite"/>
    </source>
</evidence>
<organism evidence="10 11">
    <name type="scientific">Dicentrarchus labrax</name>
    <name type="common">European seabass</name>
    <name type="synonym">Morone labrax</name>
    <dbReference type="NCBI Taxonomy" id="13489"/>
    <lineage>
        <taxon>Eukaryota</taxon>
        <taxon>Metazoa</taxon>
        <taxon>Chordata</taxon>
        <taxon>Craniata</taxon>
        <taxon>Vertebrata</taxon>
        <taxon>Euteleostomi</taxon>
        <taxon>Actinopterygii</taxon>
        <taxon>Neopterygii</taxon>
        <taxon>Teleostei</taxon>
        <taxon>Neoteleostei</taxon>
        <taxon>Acanthomorphata</taxon>
        <taxon>Eupercaria</taxon>
        <taxon>Moronidae</taxon>
        <taxon>Dicentrarchus</taxon>
    </lineage>
</organism>
<feature type="region of interest" description="Disordered" evidence="8">
    <location>
        <begin position="123"/>
        <end position="229"/>
    </location>
</feature>
<dbReference type="RefSeq" id="XP_051284722.1">
    <property type="nucleotide sequence ID" value="XM_051428762.1"/>
</dbReference>
<accession>A0A8P4FYW1</accession>
<keyword evidence="4 6" id="KW-0371">Homeobox</keyword>
<evidence type="ECO:0000256" key="4">
    <source>
        <dbReference type="ARBA" id="ARBA00023155"/>
    </source>
</evidence>
<dbReference type="Pfam" id="PF00046">
    <property type="entry name" value="Homeodomain"/>
    <property type="match status" value="1"/>
</dbReference>
<dbReference type="AlphaFoldDB" id="A0A8P4FYW1"/>
<feature type="region of interest" description="Disordered" evidence="8">
    <location>
        <begin position="438"/>
        <end position="462"/>
    </location>
</feature>